<dbReference type="Pfam" id="PF19295">
    <property type="entry name" value="SufBD_N"/>
    <property type="match status" value="1"/>
</dbReference>
<dbReference type="AlphaFoldDB" id="A8PN08"/>
<dbReference type="InterPro" id="IPR000825">
    <property type="entry name" value="SUF_FeS_clus_asmbl_SufBD_core"/>
</dbReference>
<protein>
    <submittedName>
        <fullName evidence="4">FeS assembly protein SufD</fullName>
    </submittedName>
</protein>
<evidence type="ECO:0000259" key="2">
    <source>
        <dbReference type="Pfam" id="PF01458"/>
    </source>
</evidence>
<accession>A8PN08</accession>
<comment type="similarity">
    <text evidence="1">Belongs to the iron-sulfur cluster assembly SufBD family.</text>
</comment>
<feature type="domain" description="SUF system FeS cluster assembly SufBD core" evidence="2">
    <location>
        <begin position="182"/>
        <end position="411"/>
    </location>
</feature>
<dbReference type="eggNOG" id="COG0719">
    <property type="taxonomic scope" value="Bacteria"/>
</dbReference>
<dbReference type="SUPFAM" id="SSF101960">
    <property type="entry name" value="Stabilizer of iron transporter SufD"/>
    <property type="match status" value="1"/>
</dbReference>
<dbReference type="GO" id="GO:0016226">
    <property type="term" value="P:iron-sulfur cluster assembly"/>
    <property type="evidence" value="ECO:0007669"/>
    <property type="project" value="InterPro"/>
</dbReference>
<dbReference type="PANTHER" id="PTHR43575:SF1">
    <property type="entry name" value="PROTEIN ABCI7, CHLOROPLASTIC"/>
    <property type="match status" value="1"/>
</dbReference>
<organism evidence="4 5">
    <name type="scientific">Rickettsiella grylli</name>
    <dbReference type="NCBI Taxonomy" id="59196"/>
    <lineage>
        <taxon>Bacteria</taxon>
        <taxon>Pseudomonadati</taxon>
        <taxon>Pseudomonadota</taxon>
        <taxon>Gammaproteobacteria</taxon>
        <taxon>Legionellales</taxon>
        <taxon>Coxiellaceae</taxon>
        <taxon>Rickettsiella</taxon>
    </lineage>
</organism>
<dbReference type="InterPro" id="IPR011542">
    <property type="entry name" value="SUF_FeS_clus_asmbl_SufD"/>
</dbReference>
<dbReference type="RefSeq" id="WP_006035610.1">
    <property type="nucleotide sequence ID" value="NZ_AAQJ02000001.1"/>
</dbReference>
<name>A8PN08_9COXI</name>
<reference evidence="4" key="2">
    <citation type="submission" date="2007-10" db="EMBL/GenBank/DDBJ databases">
        <authorList>
            <person name="Myers G.S."/>
        </authorList>
    </citation>
    <scope>NUCLEOTIDE SEQUENCE [LARGE SCALE GENOMIC DNA]</scope>
</reference>
<dbReference type="InterPro" id="IPR055346">
    <property type="entry name" value="Fe-S_cluster_assembly_SufBD"/>
</dbReference>
<evidence type="ECO:0000259" key="3">
    <source>
        <dbReference type="Pfam" id="PF19295"/>
    </source>
</evidence>
<sequence length="434" mass="49241">MLNNKRSDFNAIAHYSREYQRTEKNLFGQGEAYLTRLRRTALDAFTTMGFPSKKQADWKYTSFNTLHQTPYFLVASSSPPDPVLEATIGVRLVFVNGFFAPHLSTVIDLAQNDRITHLIQMHHHHPELVKAHVNSNAVEKNSFTQLNTAFLREGAFIYLPANTCLNTPIDVLFINTDETPNRFIPLRNIIIAEENSHATIVEKYIDMTSKKNTPYFTNSVTECYLSANSHIEHYQYINESQQAQHVGSLSVSQQENSQFSAYSFALNSALIRRDIIVKLLAPQAQCQLKGLYLAFRHQQIDYCTVIDHVSPKTQSDEFYKGIIGDNARATFNGKLIVREDAIQSKAHQLNKNLLLSAHSEMNSKPQLELFTDDIHCTHGASIGQLDNDALFYLQSRGLTINQATDLLVNAFAHDILQHMPLLKDVVLPHFNHQP</sequence>
<feature type="domain" description="SUF system FeS cluster assembly SufBD N-terminal" evidence="3">
    <location>
        <begin position="13"/>
        <end position="171"/>
    </location>
</feature>
<evidence type="ECO:0000313" key="4">
    <source>
        <dbReference type="EMBL" id="EDP46636.1"/>
    </source>
</evidence>
<dbReference type="InterPro" id="IPR045595">
    <property type="entry name" value="SufBD_N"/>
</dbReference>
<proteinExistence type="inferred from homology"/>
<reference evidence="4" key="1">
    <citation type="submission" date="2006-04" db="EMBL/GenBank/DDBJ databases">
        <authorList>
            <person name="Seshadri R."/>
            <person name="Federici B.A."/>
        </authorList>
    </citation>
    <scope>NUCLEOTIDE SEQUENCE [LARGE SCALE GENOMIC DNA]</scope>
</reference>
<dbReference type="STRING" id="59196.RICGR_0874"/>
<evidence type="ECO:0000256" key="1">
    <source>
        <dbReference type="ARBA" id="ARBA00043967"/>
    </source>
</evidence>
<gene>
    <name evidence="4" type="primary">sufD</name>
    <name evidence="4" type="ORF">RICGR_0874</name>
</gene>
<dbReference type="PANTHER" id="PTHR43575">
    <property type="entry name" value="PROTEIN ABCI7, CHLOROPLASTIC"/>
    <property type="match status" value="1"/>
</dbReference>
<comment type="caution">
    <text evidence="4">The sequence shown here is derived from an EMBL/GenBank/DDBJ whole genome shotgun (WGS) entry which is preliminary data.</text>
</comment>
<dbReference type="EMBL" id="AAQJ02000001">
    <property type="protein sequence ID" value="EDP46636.1"/>
    <property type="molecule type" value="Genomic_DNA"/>
</dbReference>
<keyword evidence="5" id="KW-1185">Reference proteome</keyword>
<dbReference type="Proteomes" id="UP000054075">
    <property type="component" value="Unassembled WGS sequence"/>
</dbReference>
<dbReference type="NCBIfam" id="TIGR01981">
    <property type="entry name" value="sufD"/>
    <property type="match status" value="1"/>
</dbReference>
<evidence type="ECO:0000313" key="5">
    <source>
        <dbReference type="Proteomes" id="UP000054075"/>
    </source>
</evidence>
<dbReference type="Pfam" id="PF01458">
    <property type="entry name" value="SUFBD_core"/>
    <property type="match status" value="1"/>
</dbReference>
<dbReference type="InterPro" id="IPR037284">
    <property type="entry name" value="SUF_FeS_clus_asmbl_SufBD_sf"/>
</dbReference>